<feature type="transmembrane region" description="Helical" evidence="7">
    <location>
        <begin position="429"/>
        <end position="449"/>
    </location>
</feature>
<name>A0A7X0BUA9_9PSED</name>
<feature type="transmembrane region" description="Helical" evidence="7">
    <location>
        <begin position="219"/>
        <end position="240"/>
    </location>
</feature>
<feature type="transmembrane region" description="Helical" evidence="7">
    <location>
        <begin position="307"/>
        <end position="332"/>
    </location>
</feature>
<evidence type="ECO:0000256" key="6">
    <source>
        <dbReference type="ARBA" id="ARBA00023136"/>
    </source>
</evidence>
<keyword evidence="4 7" id="KW-0812">Transmembrane</keyword>
<feature type="transmembrane region" description="Helical" evidence="7">
    <location>
        <begin position="129"/>
        <end position="149"/>
    </location>
</feature>
<dbReference type="InterPro" id="IPR050833">
    <property type="entry name" value="Poly_Biosynth_Transport"/>
</dbReference>
<evidence type="ECO:0000256" key="4">
    <source>
        <dbReference type="ARBA" id="ARBA00022692"/>
    </source>
</evidence>
<dbReference type="PANTHER" id="PTHR30250">
    <property type="entry name" value="PST FAMILY PREDICTED COLANIC ACID TRANSPORTER"/>
    <property type="match status" value="1"/>
</dbReference>
<feature type="transmembrane region" description="Helical" evidence="7">
    <location>
        <begin position="85"/>
        <end position="109"/>
    </location>
</feature>
<evidence type="ECO:0000256" key="2">
    <source>
        <dbReference type="ARBA" id="ARBA00007430"/>
    </source>
</evidence>
<gene>
    <name evidence="8" type="ORF">HNP49_002805</name>
</gene>
<feature type="transmembrane region" description="Helical" evidence="7">
    <location>
        <begin position="370"/>
        <end position="391"/>
    </location>
</feature>
<dbReference type="GO" id="GO:0005886">
    <property type="term" value="C:plasma membrane"/>
    <property type="evidence" value="ECO:0007669"/>
    <property type="project" value="UniProtKB-SubCell"/>
</dbReference>
<feature type="transmembrane region" description="Helical" evidence="7">
    <location>
        <begin position="246"/>
        <end position="267"/>
    </location>
</feature>
<feature type="transmembrane region" description="Helical" evidence="7">
    <location>
        <begin position="187"/>
        <end position="207"/>
    </location>
</feature>
<dbReference type="PANTHER" id="PTHR30250:SF10">
    <property type="entry name" value="LIPOPOLYSACCHARIDE BIOSYNTHESIS PROTEIN WZXC"/>
    <property type="match status" value="1"/>
</dbReference>
<dbReference type="Proteomes" id="UP000557193">
    <property type="component" value="Unassembled WGS sequence"/>
</dbReference>
<keyword evidence="9" id="KW-1185">Reference proteome</keyword>
<feature type="transmembrane region" description="Helical" evidence="7">
    <location>
        <begin position="44"/>
        <end position="65"/>
    </location>
</feature>
<evidence type="ECO:0000256" key="1">
    <source>
        <dbReference type="ARBA" id="ARBA00004651"/>
    </source>
</evidence>
<evidence type="ECO:0000313" key="8">
    <source>
        <dbReference type="EMBL" id="MBB6342623.1"/>
    </source>
</evidence>
<evidence type="ECO:0000256" key="3">
    <source>
        <dbReference type="ARBA" id="ARBA00022475"/>
    </source>
</evidence>
<comment type="subcellular location">
    <subcellularLocation>
        <location evidence="1">Cell membrane</location>
        <topology evidence="1">Multi-pass membrane protein</topology>
    </subcellularLocation>
</comment>
<dbReference type="Pfam" id="PF13440">
    <property type="entry name" value="Polysacc_synt_3"/>
    <property type="match status" value="1"/>
</dbReference>
<evidence type="ECO:0000313" key="9">
    <source>
        <dbReference type="Proteomes" id="UP000557193"/>
    </source>
</evidence>
<keyword evidence="5 7" id="KW-1133">Transmembrane helix</keyword>
<sequence>MPSSSLRGRAMSAGAWSLAALIASQAMRLGGNLIMARLLVPEMFGIMMIATTLSVVLALFSDIGLRQNIIQSKRGQDPLFLDTAWTLQIVRGFVLFALTVLIAALAWLAQQRQWLPAGSTYAADELPGVLAVTGLSAVISGFQSTKVALAFRNFQQSKVALGELVAQSGGLLVMLLLGWWTGSIWSLVVAGLVSVLITTLLSHLWFVGPANRPCWDRQALSELVSFGRWILLSSVVGVLAAQGDRIWLAGSLSAAELGIYAIAILLLGAVETAVQKFAAAVALPAFSEAVRADNPLRLRHLYQRLRLLADFVLLFSCGFLSVAAPVLIGWLYDERYSQAGQMLAVLAWSLFMLRYVVAQQLWLALGRSKYLALDNLLRFAALWSLLPLLLALGGPEWALWGVALHKLPTLLLVIWASRRLGFFSPGRELVVLPVLLLGLAAGWLMDYLLG</sequence>
<organism evidence="8 9">
    <name type="scientific">Pseudomonas fluvialis</name>
    <dbReference type="NCBI Taxonomy" id="1793966"/>
    <lineage>
        <taxon>Bacteria</taxon>
        <taxon>Pseudomonadati</taxon>
        <taxon>Pseudomonadota</taxon>
        <taxon>Gammaproteobacteria</taxon>
        <taxon>Pseudomonadales</taxon>
        <taxon>Pseudomonadaceae</taxon>
        <taxon>Pseudomonas</taxon>
    </lineage>
</organism>
<comment type="similarity">
    <text evidence="2">Belongs to the polysaccharide synthase family.</text>
</comment>
<keyword evidence="3" id="KW-1003">Cell membrane</keyword>
<dbReference type="AlphaFoldDB" id="A0A7X0BUA9"/>
<keyword evidence="6 7" id="KW-0472">Membrane</keyword>
<evidence type="ECO:0000256" key="5">
    <source>
        <dbReference type="ARBA" id="ARBA00022989"/>
    </source>
</evidence>
<accession>A0A7X0BUA9</accession>
<feature type="transmembrane region" description="Helical" evidence="7">
    <location>
        <begin position="161"/>
        <end position="181"/>
    </location>
</feature>
<comment type="caution">
    <text evidence="8">The sequence shown here is derived from an EMBL/GenBank/DDBJ whole genome shotgun (WGS) entry which is preliminary data.</text>
</comment>
<evidence type="ECO:0000256" key="7">
    <source>
        <dbReference type="SAM" id="Phobius"/>
    </source>
</evidence>
<reference evidence="8 9" key="1">
    <citation type="submission" date="2020-08" db="EMBL/GenBank/DDBJ databases">
        <title>Functional genomics of gut bacteria from endangered species of beetles.</title>
        <authorList>
            <person name="Carlos-Shanley C."/>
        </authorList>
    </citation>
    <scope>NUCLEOTIDE SEQUENCE [LARGE SCALE GENOMIC DNA]</scope>
    <source>
        <strain evidence="8 9">S00202</strain>
    </source>
</reference>
<proteinExistence type="inferred from homology"/>
<feature type="transmembrane region" description="Helical" evidence="7">
    <location>
        <begin position="338"/>
        <end position="358"/>
    </location>
</feature>
<protein>
    <submittedName>
        <fullName evidence="8">O-antigen/teichoic acid export membrane protein</fullName>
    </submittedName>
</protein>
<dbReference type="EMBL" id="JACHLL010000005">
    <property type="protein sequence ID" value="MBB6342623.1"/>
    <property type="molecule type" value="Genomic_DNA"/>
</dbReference>